<dbReference type="Gene3D" id="3.40.1340.10">
    <property type="entry name" value="RNA polymerase, Rpb5, N-terminal domain"/>
    <property type="match status" value="1"/>
</dbReference>
<evidence type="ECO:0000256" key="3">
    <source>
        <dbReference type="ARBA" id="ARBA00022478"/>
    </source>
</evidence>
<dbReference type="InterPro" id="IPR036710">
    <property type="entry name" value="RNA_pol_Rpb5_N_sf"/>
</dbReference>
<dbReference type="FunFam" id="3.40.1340.10:FF:000001">
    <property type="entry name" value="DNA-directed RNA polymerases I, II, and III subunit RPABC1"/>
    <property type="match status" value="1"/>
</dbReference>
<dbReference type="Pfam" id="PF01191">
    <property type="entry name" value="RNA_pol_Rpb5_C"/>
    <property type="match status" value="1"/>
</dbReference>
<reference evidence="9" key="1">
    <citation type="submission" date="2021-02" db="EMBL/GenBank/DDBJ databases">
        <authorList>
            <person name="Nowell W R."/>
        </authorList>
    </citation>
    <scope>NUCLEOTIDE SEQUENCE</scope>
</reference>
<dbReference type="GO" id="GO:0042797">
    <property type="term" value="P:tRNA transcription by RNA polymerase III"/>
    <property type="evidence" value="ECO:0007669"/>
    <property type="project" value="TreeGrafter"/>
</dbReference>
<dbReference type="GO" id="GO:0005665">
    <property type="term" value="C:RNA polymerase II, core complex"/>
    <property type="evidence" value="ECO:0007669"/>
    <property type="project" value="TreeGrafter"/>
</dbReference>
<dbReference type="Pfam" id="PF00646">
    <property type="entry name" value="F-box"/>
    <property type="match status" value="1"/>
</dbReference>
<evidence type="ECO:0000313" key="10">
    <source>
        <dbReference type="Proteomes" id="UP000663887"/>
    </source>
</evidence>
<dbReference type="InterPro" id="IPR000783">
    <property type="entry name" value="RNA_pol_subH/Rpb5_C"/>
</dbReference>
<dbReference type="GO" id="GO:0003899">
    <property type="term" value="F:DNA-directed RNA polymerase activity"/>
    <property type="evidence" value="ECO:0007669"/>
    <property type="project" value="InterPro"/>
</dbReference>
<evidence type="ECO:0000313" key="9">
    <source>
        <dbReference type="EMBL" id="CAF2134895.1"/>
    </source>
</evidence>
<dbReference type="InterPro" id="IPR005571">
    <property type="entry name" value="RNA_pol_Rpb5_N"/>
</dbReference>
<dbReference type="Gene3D" id="3.90.940.20">
    <property type="entry name" value="RPB5-like RNA polymerase subunit"/>
    <property type="match status" value="1"/>
</dbReference>
<dbReference type="GO" id="GO:0006362">
    <property type="term" value="P:transcription elongation by RNA polymerase I"/>
    <property type="evidence" value="ECO:0007669"/>
    <property type="project" value="TreeGrafter"/>
</dbReference>
<dbReference type="SMART" id="SM00256">
    <property type="entry name" value="FBOX"/>
    <property type="match status" value="3"/>
</dbReference>
<dbReference type="InterPro" id="IPR035913">
    <property type="entry name" value="RPB5-like_sf"/>
</dbReference>
<evidence type="ECO:0000256" key="5">
    <source>
        <dbReference type="ARBA" id="ARBA00023242"/>
    </source>
</evidence>
<dbReference type="InterPro" id="IPR032675">
    <property type="entry name" value="LRR_dom_sf"/>
</dbReference>
<dbReference type="EMBL" id="CAJNRG010011766">
    <property type="protein sequence ID" value="CAF2134895.1"/>
    <property type="molecule type" value="Genomic_DNA"/>
</dbReference>
<keyword evidence="5" id="KW-0539">Nucleus</keyword>
<evidence type="ECO:0000256" key="4">
    <source>
        <dbReference type="ARBA" id="ARBA00023163"/>
    </source>
</evidence>
<keyword evidence="3" id="KW-0240">DNA-directed RNA polymerase</keyword>
<dbReference type="GO" id="GO:0005736">
    <property type="term" value="C:RNA polymerase I complex"/>
    <property type="evidence" value="ECO:0007669"/>
    <property type="project" value="TreeGrafter"/>
</dbReference>
<dbReference type="InterPro" id="IPR014381">
    <property type="entry name" value="Arch_Rpo5/euc_Rpb5"/>
</dbReference>
<organism evidence="9 10">
    <name type="scientific">Rotaria magnacalcarata</name>
    <dbReference type="NCBI Taxonomy" id="392030"/>
    <lineage>
        <taxon>Eukaryota</taxon>
        <taxon>Metazoa</taxon>
        <taxon>Spiralia</taxon>
        <taxon>Gnathifera</taxon>
        <taxon>Rotifera</taxon>
        <taxon>Eurotatoria</taxon>
        <taxon>Bdelloidea</taxon>
        <taxon>Philodinida</taxon>
        <taxon>Philodinidae</taxon>
        <taxon>Rotaria</taxon>
    </lineage>
</organism>
<dbReference type="PANTHER" id="PTHR10535">
    <property type="entry name" value="DNA-DIRECTED RNA POLYMERASES I, II, AND III SUBUNIT RPABC1"/>
    <property type="match status" value="1"/>
</dbReference>
<dbReference type="FunFam" id="3.90.940.20:FF:000001">
    <property type="entry name" value="DNA-directed RNA polymerases I, II, and III subunit RPABC1"/>
    <property type="match status" value="1"/>
</dbReference>
<dbReference type="GO" id="GO:0006366">
    <property type="term" value="P:transcription by RNA polymerase II"/>
    <property type="evidence" value="ECO:0007669"/>
    <property type="project" value="TreeGrafter"/>
</dbReference>
<dbReference type="PANTHER" id="PTHR10535:SF0">
    <property type="entry name" value="DNA-DIRECTED RNA POLYMERASES I, II, AND III SUBUNIT RPABC1"/>
    <property type="match status" value="1"/>
</dbReference>
<dbReference type="GO" id="GO:0003677">
    <property type="term" value="F:DNA binding"/>
    <property type="evidence" value="ECO:0007669"/>
    <property type="project" value="InterPro"/>
</dbReference>
<dbReference type="Proteomes" id="UP000663887">
    <property type="component" value="Unassembled WGS sequence"/>
</dbReference>
<comment type="similarity">
    <text evidence="6">Belongs to the archaeal Rpo5/eukaryotic RPB5 RNA polymerase subunit family.</text>
</comment>
<dbReference type="SUPFAM" id="SSF55287">
    <property type="entry name" value="RPB5-like RNA polymerase subunit"/>
    <property type="match status" value="1"/>
</dbReference>
<dbReference type="SUPFAM" id="SSF53036">
    <property type="entry name" value="Eukaryotic RPB5 N-terminal domain"/>
    <property type="match status" value="1"/>
</dbReference>
<dbReference type="InterPro" id="IPR020608">
    <property type="entry name" value="RNA_pol_subH/Rpb5_CS"/>
</dbReference>
<evidence type="ECO:0000256" key="6">
    <source>
        <dbReference type="ARBA" id="ARBA00025765"/>
    </source>
</evidence>
<comment type="subcellular location">
    <subcellularLocation>
        <location evidence="1">Nucleus</location>
    </subcellularLocation>
</comment>
<proteinExistence type="inferred from homology"/>
<name>A0A816W1Z0_9BILA</name>
<dbReference type="InterPro" id="IPR001810">
    <property type="entry name" value="F-box_dom"/>
</dbReference>
<evidence type="ECO:0000259" key="8">
    <source>
        <dbReference type="PROSITE" id="PS50181"/>
    </source>
</evidence>
<dbReference type="PROSITE" id="PS50181">
    <property type="entry name" value="FBOX"/>
    <property type="match status" value="2"/>
</dbReference>
<dbReference type="PROSITE" id="PS01110">
    <property type="entry name" value="RNA_POL_H_23KD"/>
    <property type="match status" value="1"/>
</dbReference>
<keyword evidence="4" id="KW-0804">Transcription</keyword>
<dbReference type="GO" id="GO:0005666">
    <property type="term" value="C:RNA polymerase III complex"/>
    <property type="evidence" value="ECO:0007669"/>
    <property type="project" value="TreeGrafter"/>
</dbReference>
<comment type="caution">
    <text evidence="9">The sequence shown here is derived from an EMBL/GenBank/DDBJ whole genome shotgun (WGS) entry which is preliminary data.</text>
</comment>
<feature type="domain" description="F-box" evidence="8">
    <location>
        <begin position="794"/>
        <end position="841"/>
    </location>
</feature>
<evidence type="ECO:0000256" key="1">
    <source>
        <dbReference type="ARBA" id="ARBA00004123"/>
    </source>
</evidence>
<sequence length="1995" mass="232927">MDDEALTYNLWRMRRTVLQMCHDRGYLVSQDELDQTLEQFKDTFGDKPSENKPARSHLNVLVAHNDDPTNTLVARFADQEKIGTKEVRDFISRMCDENITSTILVVQKGVTPVARDIILNELESKKVQFQVFLESELLVNITEHVLVPKHVILTPEEKQELLLRYRLKESQLPRIQASDPVARYFGLTRGQVVRITRTSETSGRYITYRLIYVQITFKLEELPSELLWLILEYIPPMDLFRAFFNLNQRFDKILRLLHYRFNLSYINRNQFDYFLNTILPNIEHNWIESLYIDDISDRIYSINAFKNLKSLTIHHLRTENIVSLANDILVELKNLNSLRLYSEFELQERDINSLMTVIFSQRMPSLEYCYLGFQDHGYVGFDGLDSRNHTLSLKKLIIDRWCRIRDFIRLLHFIPNITHLTIRLFDLNVKGPFAQSLNTIDDFTTLVPNLIYLRAKLAEIPFEIATKLLFLRLPSNLRELSLSTWSIGYGNGDAWKSLLSSKFPYLKHFRLIISLDRIPQNYLVASSADLDNIAKSFNQSKYFLDHHSNVLINVNDYDRLKFVLHTVQYPIENFQTTLYNSRHCTMSPSMIKSAYRHVTKLSLTLFDERTSSSANLSEHRYFPNLNQLTFLSNIRNECPEYSSDEYFNDLKSMINLATITCITFAEENHHYPNKLVNLLLNNLPKLHTLIIPYRLYTCLETQSICNLKILTLIFAAYSSISPPATRMRDILTRHQILTNDLILELLQTLFSSFSDIQTLTLIVRGLDGFDSQFSEWLKANLLENKIMSSHETQISKFDILPNEVLLEIFEYLPPVYTFETFYFLNKRYNSLLLSIRLRVDLFNVSKQIFEYYNYFLFPVVSHCVVSLRCEDVFDRLNHHINLSNFISLEYLTITNIKRSTLKKIIPHINRFPNLMYLNLQMSTEAVMTHELYFEQPMPSIEKCILNFNRRLIIEGEQCYSNLKYLTISQYHIDDLLSFLHIYTPELKYLTITFNNEYNPKALLSITENKHNLESLTVKQCRVPFNRIEKLIFASLPRLKRLNIHAMGIDYADGKRWEILLSTCFPLLKTFFLHTTFPEEDASTPALRTQLLKTFETMYFSSHNLHFAFLYHPSASSIDLFSLPLVTHRIHASLYDTHIEKTMNDINIFENVNELSLFLTTSEANLKLPKSCFSNVKNLKLISRFRQYERLPRNLFVDISNLVTFSTLESLEFIGNTFPSTSFVLLDYTPKLESLSISFSNLIQITKALTDQHTCQQLTKLIKHLNITSVNDLKNLAVLERLPLVFCTLESLSLHLVNPKDLYPLMILILQKMARILKRMSLFIDTYTIEANILNEFTAWLIGYLYSHELERMTFEASFPDEIILEICRYLHPVDILLSFGKLNNRLNQTISDFIRHVHLSSIISHENYLHLLRFTLPAIWSSIEALTISNCEVPCLTKLFLDNTENNLPPNLKKLCLFHLNTNEIYKFITRSMSNTMIEELIIECSDTDNAKQQELYGFKIAQMLFYHHPTLKSIELSGEIIFDLSHLSFLSLSNSDDSNSMSIMDVGGSSILRRLTIPLQSLSSLHLLLIYQPDLEYLNVHIGDAKSTCDYKITPFSPLVNLREFHLRSDDLSIKFENIFELSSYFPNLKALSLNLTTECRTFFDGIVLQTLVHKLDSFEFSIARFSPPTCEEQTLSTFYTPFWLETKKWYTQSYWNIDEDNADADYFHIYSVPFPFSNFDVYKCSHENVVSNEKLNSFKNVTRLDLSETSDVNIIPFLKRCPNVHTICLNDIYDDEENYGTDEEEDITDQNDENTSINDIQSIPSYQSPLPRLYNVRYIILLALPEQDLNFFERLVHVSPNLARLSVFFDDLLEIIDLPKKTLCQLLQKCIDQLEINLDYSWSTSDVHRDIPKILRIFSNIKSLKITLHSSQKRSSMIIQEILIQLLKHNRNLISITIDGNLLTGFEQILKGGGIDLIKTWLIESNHCRVQYKYYLKNCIHIELNSSSIAILL</sequence>
<accession>A0A816W1Z0</accession>
<evidence type="ECO:0000256" key="7">
    <source>
        <dbReference type="ARBA" id="ARBA00032836"/>
    </source>
</evidence>
<feature type="domain" description="F-box" evidence="8">
    <location>
        <begin position="216"/>
        <end position="268"/>
    </location>
</feature>
<evidence type="ECO:0000256" key="2">
    <source>
        <dbReference type="ARBA" id="ARBA00020809"/>
    </source>
</evidence>
<dbReference type="SUPFAM" id="SSF52047">
    <property type="entry name" value="RNI-like"/>
    <property type="match status" value="1"/>
</dbReference>
<protein>
    <recommendedName>
        <fullName evidence="2">DNA-directed RNA polymerases I, II, and III subunit RPABC1</fullName>
    </recommendedName>
    <alternativeName>
        <fullName evidence="7">RPB5 homolog</fullName>
    </alternativeName>
</protein>
<dbReference type="Gene3D" id="3.80.10.10">
    <property type="entry name" value="Ribonuclease Inhibitor"/>
    <property type="match status" value="4"/>
</dbReference>
<dbReference type="Pfam" id="PF03871">
    <property type="entry name" value="RNA_pol_Rpb5_N"/>
    <property type="match status" value="1"/>
</dbReference>
<dbReference type="HAMAP" id="MF_00025">
    <property type="entry name" value="RNApol_Rpo5_RPB5"/>
    <property type="match status" value="1"/>
</dbReference>
<gene>
    <name evidence="9" type="ORF">XDN619_LOCUS25542</name>
</gene>